<keyword evidence="3" id="KW-0808">Transferase</keyword>
<dbReference type="InterPro" id="IPR001173">
    <property type="entry name" value="Glyco_trans_2-like"/>
</dbReference>
<proteinExistence type="inferred from homology"/>
<keyword evidence="4" id="KW-1133">Transmembrane helix</keyword>
<dbReference type="SUPFAM" id="SSF53448">
    <property type="entry name" value="Nucleotide-diphospho-sugar transferases"/>
    <property type="match status" value="1"/>
</dbReference>
<keyword evidence="4" id="KW-0812">Transmembrane</keyword>
<dbReference type="RefSeq" id="WP_316974225.1">
    <property type="nucleotide sequence ID" value="NZ_JAWIIJ010000009.1"/>
</dbReference>
<evidence type="ECO:0000256" key="2">
    <source>
        <dbReference type="ARBA" id="ARBA00022676"/>
    </source>
</evidence>
<dbReference type="EMBL" id="JAWIIJ010000009">
    <property type="protein sequence ID" value="MDV2079725.1"/>
    <property type="molecule type" value="Genomic_DNA"/>
</dbReference>
<keyword evidence="2" id="KW-0328">Glycosyltransferase</keyword>
<evidence type="ECO:0000313" key="6">
    <source>
        <dbReference type="EMBL" id="MDV2079725.1"/>
    </source>
</evidence>
<dbReference type="Proteomes" id="UP001269819">
    <property type="component" value="Unassembled WGS sequence"/>
</dbReference>
<dbReference type="PANTHER" id="PTHR43630:SF1">
    <property type="entry name" value="POLY-BETA-1,6-N-ACETYL-D-GLUCOSAMINE SYNTHASE"/>
    <property type="match status" value="1"/>
</dbReference>
<dbReference type="CDD" id="cd06439">
    <property type="entry name" value="CESA_like_1"/>
    <property type="match status" value="1"/>
</dbReference>
<gene>
    <name evidence="6" type="ORF">RYS15_13630</name>
</gene>
<feature type="transmembrane region" description="Helical" evidence="4">
    <location>
        <begin position="320"/>
        <end position="341"/>
    </location>
</feature>
<evidence type="ECO:0000256" key="4">
    <source>
        <dbReference type="SAM" id="Phobius"/>
    </source>
</evidence>
<evidence type="ECO:0000256" key="1">
    <source>
        <dbReference type="ARBA" id="ARBA00006739"/>
    </source>
</evidence>
<dbReference type="Pfam" id="PF00535">
    <property type="entry name" value="Glycos_transf_2"/>
    <property type="match status" value="1"/>
</dbReference>
<reference evidence="6 7" key="1">
    <citation type="submission" date="2023-10" db="EMBL/GenBank/DDBJ databases">
        <title>Characteristics and mechanism of a salt-tolerant marine origin heterotrophic nitrifying- aerobic denitrifying bacteria Marinobacter xestospongiae HN1.</title>
        <authorList>
            <person name="Qi R."/>
        </authorList>
    </citation>
    <scope>NUCLEOTIDE SEQUENCE [LARGE SCALE GENOMIC DNA]</scope>
    <source>
        <strain evidence="6 7">HN1</strain>
    </source>
</reference>
<keyword evidence="4" id="KW-0472">Membrane</keyword>
<comment type="caution">
    <text evidence="6">The sequence shown here is derived from an EMBL/GenBank/DDBJ whole genome shotgun (WGS) entry which is preliminary data.</text>
</comment>
<evidence type="ECO:0000313" key="7">
    <source>
        <dbReference type="Proteomes" id="UP001269819"/>
    </source>
</evidence>
<feature type="domain" description="Glycosyltransferase 2-like" evidence="5">
    <location>
        <begin position="50"/>
        <end position="200"/>
    </location>
</feature>
<feature type="transmembrane region" description="Helical" evidence="4">
    <location>
        <begin position="392"/>
        <end position="418"/>
    </location>
</feature>
<dbReference type="InterPro" id="IPR029044">
    <property type="entry name" value="Nucleotide-diphossugar_trans"/>
</dbReference>
<feature type="transmembrane region" description="Helical" evidence="4">
    <location>
        <begin position="353"/>
        <end position="372"/>
    </location>
</feature>
<sequence>MTFLLVVLTLCCLALPGYVYAGYPILLWLLCRGRPAVTHRQGPLTPRVALVISCYNEIGVIRQKLDNALALDYPGDRLTIWVVSDGSDDGTDEVAREYADRGVRLVRQEGRLGKTMGLNLVLEEIPGDIVVFSDANAMYATDAIRMLVRNFQDPEVGYVVGAALYTDGASGASARNEGLYWRYELAIKTMESRLSSVVGGDGAIYAIRRRLWQPLQQRDINDFVNPLQIVAQGYRGVFDPLARCYEETAGEFSKEISRKERIVNRSIRGLMRVREVMNPSRSGLFAWQVVSHKLLRWLVPLFLAVGVLGSAILASQGLWLFQLITAGALVVVLAAGGGHLLRHNQGMPMLFSAPYYFVMVNLYALKGIWRALQGQTQVTWTSARASESGGAVSVWGSGAVLWLVTLAVLVGSLGWGVWK</sequence>
<feature type="transmembrane region" description="Helical" evidence="4">
    <location>
        <begin position="294"/>
        <end position="313"/>
    </location>
</feature>
<organism evidence="6 7">
    <name type="scientific">Marinobacter xestospongiae</name>
    <dbReference type="NCBI Taxonomy" id="994319"/>
    <lineage>
        <taxon>Bacteria</taxon>
        <taxon>Pseudomonadati</taxon>
        <taxon>Pseudomonadota</taxon>
        <taxon>Gammaproteobacteria</taxon>
        <taxon>Pseudomonadales</taxon>
        <taxon>Marinobacteraceae</taxon>
        <taxon>Marinobacter</taxon>
    </lineage>
</organism>
<evidence type="ECO:0000256" key="3">
    <source>
        <dbReference type="ARBA" id="ARBA00022679"/>
    </source>
</evidence>
<keyword evidence="7" id="KW-1185">Reference proteome</keyword>
<protein>
    <submittedName>
        <fullName evidence="6">Glycosyltransferase family 2 protein</fullName>
    </submittedName>
</protein>
<dbReference type="PANTHER" id="PTHR43630">
    <property type="entry name" value="POLY-BETA-1,6-N-ACETYL-D-GLUCOSAMINE SYNTHASE"/>
    <property type="match status" value="1"/>
</dbReference>
<accession>A0ABU3VZK6</accession>
<evidence type="ECO:0000259" key="5">
    <source>
        <dbReference type="Pfam" id="PF00535"/>
    </source>
</evidence>
<name>A0ABU3VZK6_9GAMM</name>
<comment type="similarity">
    <text evidence="1">Belongs to the glycosyltransferase 2 family.</text>
</comment>
<dbReference type="Gene3D" id="3.90.550.10">
    <property type="entry name" value="Spore Coat Polysaccharide Biosynthesis Protein SpsA, Chain A"/>
    <property type="match status" value="1"/>
</dbReference>